<name>A0A4R3MPZ4_9BACI</name>
<evidence type="ECO:0000313" key="3">
    <source>
        <dbReference type="Proteomes" id="UP000294650"/>
    </source>
</evidence>
<sequence length="121" mass="14199">MKGKKFLVMAVLSIVLIFIGIFTYHQAKLHSMEKTVEHYLYEEKNYQPSDIERIDGKIGKLPLHSVHVIFNDEPYAKYIYKVEDGEVKQISVALTEEGEKHISRKDFYDGKIPLKHKERTF</sequence>
<dbReference type="OrthoDB" id="2738731at2"/>
<evidence type="ECO:0000313" key="2">
    <source>
        <dbReference type="EMBL" id="TCT17549.1"/>
    </source>
</evidence>
<evidence type="ECO:0000256" key="1">
    <source>
        <dbReference type="SAM" id="Phobius"/>
    </source>
</evidence>
<feature type="transmembrane region" description="Helical" evidence="1">
    <location>
        <begin position="6"/>
        <end position="24"/>
    </location>
</feature>
<dbReference type="EMBL" id="SMAN01000029">
    <property type="protein sequence ID" value="TCT17549.1"/>
    <property type="molecule type" value="Genomic_DNA"/>
</dbReference>
<gene>
    <name evidence="2" type="ORF">EDD68_12919</name>
</gene>
<dbReference type="Pfam" id="PF11337">
    <property type="entry name" value="DUF3139"/>
    <property type="match status" value="1"/>
</dbReference>
<keyword evidence="1" id="KW-1133">Transmembrane helix</keyword>
<comment type="caution">
    <text evidence="2">The sequence shown here is derived from an EMBL/GenBank/DDBJ whole genome shotgun (WGS) entry which is preliminary data.</text>
</comment>
<dbReference type="AlphaFoldDB" id="A0A4R3MPZ4"/>
<keyword evidence="3" id="KW-1185">Reference proteome</keyword>
<keyword evidence="1" id="KW-0472">Membrane</keyword>
<dbReference type="RefSeq" id="WP_132373007.1">
    <property type="nucleotide sequence ID" value="NZ_SMAN01000029.1"/>
</dbReference>
<reference evidence="2 3" key="1">
    <citation type="submission" date="2019-03" db="EMBL/GenBank/DDBJ databases">
        <title>Genomic Encyclopedia of Type Strains, Phase IV (KMG-IV): sequencing the most valuable type-strain genomes for metagenomic binning, comparative biology and taxonomic classification.</title>
        <authorList>
            <person name="Goeker M."/>
        </authorList>
    </citation>
    <scope>NUCLEOTIDE SEQUENCE [LARGE SCALE GENOMIC DNA]</scope>
    <source>
        <strain evidence="2 3">DSM 25894</strain>
    </source>
</reference>
<proteinExistence type="predicted"/>
<dbReference type="InterPro" id="IPR021486">
    <property type="entry name" value="DUF3139"/>
</dbReference>
<accession>A0A4R3MPZ4</accession>
<protein>
    <submittedName>
        <fullName evidence="2">Uncharacterized protein DUF3139</fullName>
    </submittedName>
</protein>
<dbReference type="Proteomes" id="UP000294650">
    <property type="component" value="Unassembled WGS sequence"/>
</dbReference>
<organism evidence="2 3">
    <name type="scientific">Melghiribacillus thermohalophilus</name>
    <dbReference type="NCBI Taxonomy" id="1324956"/>
    <lineage>
        <taxon>Bacteria</taxon>
        <taxon>Bacillati</taxon>
        <taxon>Bacillota</taxon>
        <taxon>Bacilli</taxon>
        <taxon>Bacillales</taxon>
        <taxon>Bacillaceae</taxon>
        <taxon>Melghiribacillus</taxon>
    </lineage>
</organism>
<keyword evidence="1" id="KW-0812">Transmembrane</keyword>